<dbReference type="OrthoDB" id="3225557at2759"/>
<keyword evidence="4" id="KW-1185">Reference proteome</keyword>
<dbReference type="InterPro" id="IPR045341">
    <property type="entry name" value="DUF6532"/>
</dbReference>
<feature type="domain" description="DUF6532" evidence="2">
    <location>
        <begin position="234"/>
        <end position="377"/>
    </location>
</feature>
<evidence type="ECO:0000259" key="2">
    <source>
        <dbReference type="Pfam" id="PF20149"/>
    </source>
</evidence>
<evidence type="ECO:0000313" key="3">
    <source>
        <dbReference type="EMBL" id="KAF9514199.1"/>
    </source>
</evidence>
<protein>
    <recommendedName>
        <fullName evidence="2">DUF6532 domain-containing protein</fullName>
    </recommendedName>
</protein>
<organism evidence="3 4">
    <name type="scientific">Hydnum rufescens UP504</name>
    <dbReference type="NCBI Taxonomy" id="1448309"/>
    <lineage>
        <taxon>Eukaryota</taxon>
        <taxon>Fungi</taxon>
        <taxon>Dikarya</taxon>
        <taxon>Basidiomycota</taxon>
        <taxon>Agaricomycotina</taxon>
        <taxon>Agaricomycetes</taxon>
        <taxon>Cantharellales</taxon>
        <taxon>Hydnaceae</taxon>
        <taxon>Hydnum</taxon>
    </lineage>
</organism>
<name>A0A9P6AYL4_9AGAM</name>
<accession>A0A9P6AYL4</accession>
<comment type="caution">
    <text evidence="3">The sequence shown here is derived from an EMBL/GenBank/DDBJ whole genome shotgun (WGS) entry which is preliminary data.</text>
</comment>
<reference evidence="3" key="1">
    <citation type="journal article" date="2020" name="Nat. Commun.">
        <title>Large-scale genome sequencing of mycorrhizal fungi provides insights into the early evolution of symbiotic traits.</title>
        <authorList>
            <person name="Miyauchi S."/>
            <person name="Kiss E."/>
            <person name="Kuo A."/>
            <person name="Drula E."/>
            <person name="Kohler A."/>
            <person name="Sanchez-Garcia M."/>
            <person name="Morin E."/>
            <person name="Andreopoulos B."/>
            <person name="Barry K.W."/>
            <person name="Bonito G."/>
            <person name="Buee M."/>
            <person name="Carver A."/>
            <person name="Chen C."/>
            <person name="Cichocki N."/>
            <person name="Clum A."/>
            <person name="Culley D."/>
            <person name="Crous P.W."/>
            <person name="Fauchery L."/>
            <person name="Girlanda M."/>
            <person name="Hayes R.D."/>
            <person name="Keri Z."/>
            <person name="LaButti K."/>
            <person name="Lipzen A."/>
            <person name="Lombard V."/>
            <person name="Magnuson J."/>
            <person name="Maillard F."/>
            <person name="Murat C."/>
            <person name="Nolan M."/>
            <person name="Ohm R.A."/>
            <person name="Pangilinan J."/>
            <person name="Pereira M.F."/>
            <person name="Perotto S."/>
            <person name="Peter M."/>
            <person name="Pfister S."/>
            <person name="Riley R."/>
            <person name="Sitrit Y."/>
            <person name="Stielow J.B."/>
            <person name="Szollosi G."/>
            <person name="Zifcakova L."/>
            <person name="Stursova M."/>
            <person name="Spatafora J.W."/>
            <person name="Tedersoo L."/>
            <person name="Vaario L.M."/>
            <person name="Yamada A."/>
            <person name="Yan M."/>
            <person name="Wang P."/>
            <person name="Xu J."/>
            <person name="Bruns T."/>
            <person name="Baldrian P."/>
            <person name="Vilgalys R."/>
            <person name="Dunand C."/>
            <person name="Henrissat B."/>
            <person name="Grigoriev I.V."/>
            <person name="Hibbett D."/>
            <person name="Nagy L.G."/>
            <person name="Martin F.M."/>
        </authorList>
    </citation>
    <scope>NUCLEOTIDE SEQUENCE</scope>
    <source>
        <strain evidence="3">UP504</strain>
    </source>
</reference>
<gene>
    <name evidence="3" type="ORF">BS47DRAFT_1361866</name>
</gene>
<dbReference type="Pfam" id="PF20149">
    <property type="entry name" value="DUF6532"/>
    <property type="match status" value="1"/>
</dbReference>
<feature type="region of interest" description="Disordered" evidence="1">
    <location>
        <begin position="41"/>
        <end position="120"/>
    </location>
</feature>
<dbReference type="Proteomes" id="UP000886523">
    <property type="component" value="Unassembled WGS sequence"/>
</dbReference>
<feature type="region of interest" description="Disordered" evidence="1">
    <location>
        <begin position="1"/>
        <end position="29"/>
    </location>
</feature>
<feature type="region of interest" description="Disordered" evidence="1">
    <location>
        <begin position="139"/>
        <end position="164"/>
    </location>
</feature>
<dbReference type="AlphaFoldDB" id="A0A9P6AYL4"/>
<feature type="compositionally biased region" description="Basic and acidic residues" evidence="1">
    <location>
        <begin position="1"/>
        <end position="11"/>
    </location>
</feature>
<sequence length="401" mass="44005">MFTGDHGHDPAKISLMDPMSGDENSVAKSCMDMLSDKDIDLVSNSNDYEGHREHWYGSLTPSSPDPDSPSPGFLGKSSGMSEYELEGSKPIGTSTSNIGNGSGPGDNDTSNDGNFENSDLVNFQQGYGHELLSQPPAKRVNDFESNSEDVEPHLPPRSPGCGTLQKSLKMHVSQGIKPQLQIEEDPCSPRAHLTPAVGKYESTKANHQLVIKMTKSLYCLALITSNPWATMVELHKNIMGVHSRFRNQFKQAAQKHVPSFYGLVNMSPESISGKVAIALANGNYRAKMFAAGKTWTGLYEHPCISAVINEGYFLNDKSEGVAHFMSFTPQMPIPTVCFAVTAIKAALSEYATGIYKPAEFSAKVWAPDYEAEVANWKFWASKDDENLSIQPCWKYQQHNIG</sequence>
<evidence type="ECO:0000313" key="4">
    <source>
        <dbReference type="Proteomes" id="UP000886523"/>
    </source>
</evidence>
<dbReference type="EMBL" id="MU128963">
    <property type="protein sequence ID" value="KAF9514199.1"/>
    <property type="molecule type" value="Genomic_DNA"/>
</dbReference>
<evidence type="ECO:0000256" key="1">
    <source>
        <dbReference type="SAM" id="MobiDB-lite"/>
    </source>
</evidence>
<feature type="compositionally biased region" description="Polar residues" evidence="1">
    <location>
        <begin position="107"/>
        <end position="120"/>
    </location>
</feature>
<proteinExistence type="predicted"/>